<reference evidence="1 2" key="1">
    <citation type="journal article" date="2014" name="Int. J. Syst. Evol. Microbiol.">
        <title>Complete genome sequence of Corynebacterium casei LMG S-19264T (=DSM 44701T), isolated from a smear-ripened cheese.</title>
        <authorList>
            <consortium name="US DOE Joint Genome Institute (JGI-PGF)"/>
            <person name="Walter F."/>
            <person name="Albersmeier A."/>
            <person name="Kalinowski J."/>
            <person name="Ruckert C."/>
        </authorList>
    </citation>
    <scope>NUCLEOTIDE SEQUENCE [LARGE SCALE GENOMIC DNA]</scope>
    <source>
        <strain evidence="1 2">CGMCC 1.15896</strain>
    </source>
</reference>
<organism evidence="1 2">
    <name type="scientific">Pelagibacterium lentulum</name>
    <dbReference type="NCBI Taxonomy" id="2029865"/>
    <lineage>
        <taxon>Bacteria</taxon>
        <taxon>Pseudomonadati</taxon>
        <taxon>Pseudomonadota</taxon>
        <taxon>Alphaproteobacteria</taxon>
        <taxon>Hyphomicrobiales</taxon>
        <taxon>Devosiaceae</taxon>
        <taxon>Pelagibacterium</taxon>
    </lineage>
</organism>
<comment type="caution">
    <text evidence="1">The sequence shown here is derived from an EMBL/GenBank/DDBJ whole genome shotgun (WGS) entry which is preliminary data.</text>
</comment>
<protein>
    <submittedName>
        <fullName evidence="1">Uncharacterized protein</fullName>
    </submittedName>
</protein>
<name>A0A916VUM3_9HYPH</name>
<proteinExistence type="predicted"/>
<sequence>MPVAGLGWLYKEVHCLLQASSLVASEIYFCRFWESVGVYPAYANGPKARHKRQLEKEIAR</sequence>
<evidence type="ECO:0000313" key="2">
    <source>
        <dbReference type="Proteomes" id="UP000596977"/>
    </source>
</evidence>
<keyword evidence="2" id="KW-1185">Reference proteome</keyword>
<gene>
    <name evidence="1" type="ORF">GCM10011499_03770</name>
</gene>
<evidence type="ECO:0000313" key="1">
    <source>
        <dbReference type="EMBL" id="GGA37669.1"/>
    </source>
</evidence>
<dbReference type="AlphaFoldDB" id="A0A916VUM3"/>
<accession>A0A916VUM3</accession>
<dbReference type="Proteomes" id="UP000596977">
    <property type="component" value="Unassembled WGS sequence"/>
</dbReference>
<dbReference type="EMBL" id="BMKB01000001">
    <property type="protein sequence ID" value="GGA37669.1"/>
    <property type="molecule type" value="Genomic_DNA"/>
</dbReference>